<evidence type="ECO:0000313" key="3">
    <source>
        <dbReference type="EMBL" id="MCY0386420.1"/>
    </source>
</evidence>
<dbReference type="EMBL" id="JAPMXC010000001">
    <property type="protein sequence ID" value="MCY0386420.1"/>
    <property type="molecule type" value="Genomic_DNA"/>
</dbReference>
<keyword evidence="4" id="KW-1185">Reference proteome</keyword>
<gene>
    <name evidence="3" type="ORF">OVY01_04025</name>
</gene>
<dbReference type="PANTHER" id="PTHR30336">
    <property type="entry name" value="INNER MEMBRANE PROTEIN, PROBABLE PERMEASE"/>
    <property type="match status" value="1"/>
</dbReference>
<feature type="domain" description="DUF218" evidence="2">
    <location>
        <begin position="93"/>
        <end position="264"/>
    </location>
</feature>
<feature type="chain" id="PRO_5046586194" evidence="1">
    <location>
        <begin position="23"/>
        <end position="277"/>
    </location>
</feature>
<sequence>MILFEIALLPFLLLGVAACWHAAFAGDTGKATTPRFLPPGTRARAFARRHLALPSLSAAAWIWLNGTGLTLPLYDRMLHVAQWPATATPPSATIVLLGGGTELTGPRGAPRPQGDAIEKIALTARLYHQASAARAPTGKETGSATVRVIVSGGNPQHHGVTEADNYAPDLIALGVPAASILRERRSLNTYQNAKFVRALLPDTRDDPIVLVTTAQHMQRALLYFKRFGFSALPVTPPPYPPRYSWLPTARGLDRAGGAVHELIGIAQFHVYHALHIY</sequence>
<dbReference type="RefSeq" id="WP_267845825.1">
    <property type="nucleotide sequence ID" value="NZ_JAPMXC010000001.1"/>
</dbReference>
<dbReference type="Proteomes" id="UP001082899">
    <property type="component" value="Unassembled WGS sequence"/>
</dbReference>
<feature type="signal peptide" evidence="1">
    <location>
        <begin position="1"/>
        <end position="22"/>
    </location>
</feature>
<evidence type="ECO:0000256" key="1">
    <source>
        <dbReference type="SAM" id="SignalP"/>
    </source>
</evidence>
<name>A0ABT3ZKE0_9BURK</name>
<reference evidence="3" key="1">
    <citation type="submission" date="2022-11" db="EMBL/GenBank/DDBJ databases">
        <title>Robbsia betulipollinis sp. nov., isolated from pollen of birch (Betula pendula).</title>
        <authorList>
            <person name="Shi H."/>
            <person name="Ambika Manirajan B."/>
            <person name="Ratering S."/>
            <person name="Geissler-Plaum R."/>
            <person name="Schnell S."/>
        </authorList>
    </citation>
    <scope>NUCLEOTIDE SEQUENCE</scope>
    <source>
        <strain evidence="3">Bb-Pol-6</strain>
    </source>
</reference>
<evidence type="ECO:0000313" key="4">
    <source>
        <dbReference type="Proteomes" id="UP001082899"/>
    </source>
</evidence>
<dbReference type="InterPro" id="IPR003848">
    <property type="entry name" value="DUF218"/>
</dbReference>
<dbReference type="CDD" id="cd06259">
    <property type="entry name" value="YdcF-like"/>
    <property type="match status" value="1"/>
</dbReference>
<dbReference type="Gene3D" id="3.40.50.620">
    <property type="entry name" value="HUPs"/>
    <property type="match status" value="1"/>
</dbReference>
<keyword evidence="1" id="KW-0732">Signal</keyword>
<proteinExistence type="predicted"/>
<comment type="caution">
    <text evidence="3">The sequence shown here is derived from an EMBL/GenBank/DDBJ whole genome shotgun (WGS) entry which is preliminary data.</text>
</comment>
<dbReference type="InterPro" id="IPR014729">
    <property type="entry name" value="Rossmann-like_a/b/a_fold"/>
</dbReference>
<protein>
    <submittedName>
        <fullName evidence="3">YdcF family protein</fullName>
    </submittedName>
</protein>
<dbReference type="InterPro" id="IPR051599">
    <property type="entry name" value="Cell_Envelope_Assoc"/>
</dbReference>
<dbReference type="Pfam" id="PF02698">
    <property type="entry name" value="DUF218"/>
    <property type="match status" value="1"/>
</dbReference>
<evidence type="ECO:0000259" key="2">
    <source>
        <dbReference type="Pfam" id="PF02698"/>
    </source>
</evidence>
<dbReference type="PANTHER" id="PTHR30336:SF4">
    <property type="entry name" value="ENVELOPE BIOGENESIS FACTOR ELYC"/>
    <property type="match status" value="1"/>
</dbReference>
<organism evidence="3 4">
    <name type="scientific">Robbsia betulipollinis</name>
    <dbReference type="NCBI Taxonomy" id="2981849"/>
    <lineage>
        <taxon>Bacteria</taxon>
        <taxon>Pseudomonadati</taxon>
        <taxon>Pseudomonadota</taxon>
        <taxon>Betaproteobacteria</taxon>
        <taxon>Burkholderiales</taxon>
        <taxon>Burkholderiaceae</taxon>
        <taxon>Robbsia</taxon>
    </lineage>
</organism>
<accession>A0ABT3ZKE0</accession>